<accession>A0A1E3R5K6</accession>
<comment type="caution">
    <text evidence="2">The sequence shown here is derived from an EMBL/GenBank/DDBJ whole genome shotgun (WGS) entry which is preliminary data.</text>
</comment>
<gene>
    <name evidence="2" type="ORF">BHQ17_24085</name>
</gene>
<keyword evidence="1" id="KW-0812">Transmembrane</keyword>
<keyword evidence="1" id="KW-0472">Membrane</keyword>
<evidence type="ECO:0000313" key="3">
    <source>
        <dbReference type="Proteomes" id="UP000094243"/>
    </source>
</evidence>
<keyword evidence="3" id="KW-1185">Reference proteome</keyword>
<dbReference type="RefSeq" id="WP_069407583.1">
    <property type="nucleotide sequence ID" value="NZ_MIGZ01000197.1"/>
</dbReference>
<feature type="transmembrane region" description="Helical" evidence="1">
    <location>
        <begin position="6"/>
        <end position="27"/>
    </location>
</feature>
<evidence type="ECO:0000313" key="2">
    <source>
        <dbReference type="EMBL" id="ODQ85215.1"/>
    </source>
</evidence>
<protein>
    <submittedName>
        <fullName evidence="2">Uncharacterized protein</fullName>
    </submittedName>
</protein>
<proteinExistence type="predicted"/>
<name>A0A1E3R5K6_9MYCO</name>
<keyword evidence="1" id="KW-1133">Transmembrane helix</keyword>
<sequence>MVLFYIGAAIGAVLAVTYLTVATRSFLRIRRELLDSNHPVVADTVHGADTAEEVSMVPGFSWKASLAVATSFIVLVVASYTGLFWYVLAFSGLGTAAAVIVAFVLELRADRVRGLAL</sequence>
<dbReference type="Proteomes" id="UP000094243">
    <property type="component" value="Unassembled WGS sequence"/>
</dbReference>
<reference evidence="3" key="1">
    <citation type="submission" date="2016-09" db="EMBL/GenBank/DDBJ databases">
        <authorList>
            <person name="Greninger A.L."/>
            <person name="Jerome K.R."/>
            <person name="Mcnair B."/>
            <person name="Wallis C."/>
            <person name="Fang F."/>
        </authorList>
    </citation>
    <scope>NUCLEOTIDE SEQUENCE [LARGE SCALE GENOMIC DNA]</scope>
    <source>
        <strain evidence="3">M7</strain>
    </source>
</reference>
<evidence type="ECO:0000256" key="1">
    <source>
        <dbReference type="SAM" id="Phobius"/>
    </source>
</evidence>
<dbReference type="EMBL" id="MIGZ01000197">
    <property type="protein sequence ID" value="ODQ85215.1"/>
    <property type="molecule type" value="Genomic_DNA"/>
</dbReference>
<feature type="transmembrane region" description="Helical" evidence="1">
    <location>
        <begin position="84"/>
        <end position="105"/>
    </location>
</feature>
<feature type="transmembrane region" description="Helical" evidence="1">
    <location>
        <begin position="60"/>
        <end position="78"/>
    </location>
</feature>
<dbReference type="AlphaFoldDB" id="A0A1E3R5K6"/>
<dbReference type="OrthoDB" id="4732756at2"/>
<organism evidence="2 3">
    <name type="scientific">Mycolicibacterium holsaticum</name>
    <dbReference type="NCBI Taxonomy" id="152142"/>
    <lineage>
        <taxon>Bacteria</taxon>
        <taxon>Bacillati</taxon>
        <taxon>Actinomycetota</taxon>
        <taxon>Actinomycetes</taxon>
        <taxon>Mycobacteriales</taxon>
        <taxon>Mycobacteriaceae</taxon>
        <taxon>Mycolicibacterium</taxon>
    </lineage>
</organism>